<dbReference type="EMBL" id="JAPWTJ010000021">
    <property type="protein sequence ID" value="KAJ8985044.1"/>
    <property type="molecule type" value="Genomic_DNA"/>
</dbReference>
<evidence type="ECO:0000256" key="4">
    <source>
        <dbReference type="ARBA" id="ARBA00022737"/>
    </source>
</evidence>
<comment type="similarity">
    <text evidence="9">Belongs to the deoxyhypusine hydroxylase family.</text>
</comment>
<dbReference type="Proteomes" id="UP001162164">
    <property type="component" value="Unassembled WGS sequence"/>
</dbReference>
<dbReference type="InterPro" id="IPR016024">
    <property type="entry name" value="ARM-type_fold"/>
</dbReference>
<keyword evidence="4" id="KW-0677">Repeat</keyword>
<evidence type="ECO:0000256" key="2">
    <source>
        <dbReference type="ARBA" id="ARBA00005041"/>
    </source>
</evidence>
<keyword evidence="6 9" id="KW-0408">Iron</keyword>
<keyword evidence="5 9" id="KW-0560">Oxidoreductase</keyword>
<reference evidence="10" key="1">
    <citation type="journal article" date="2023" name="Insect Mol. Biol.">
        <title>Genome sequencing provides insights into the evolution of gene families encoding plant cell wall-degrading enzymes in longhorned beetles.</title>
        <authorList>
            <person name="Shin N.R."/>
            <person name="Okamura Y."/>
            <person name="Kirsch R."/>
            <person name="Pauchet Y."/>
        </authorList>
    </citation>
    <scope>NUCLEOTIDE SEQUENCE</scope>
    <source>
        <strain evidence="10">MMC_N1</strain>
    </source>
</reference>
<dbReference type="PANTHER" id="PTHR12697">
    <property type="entry name" value="PBS LYASE HEAT-LIKE PROTEIN"/>
    <property type="match status" value="1"/>
</dbReference>
<evidence type="ECO:0000313" key="10">
    <source>
        <dbReference type="EMBL" id="KAJ8985044.1"/>
    </source>
</evidence>
<feature type="binding site" evidence="9">
    <location>
        <position position="91"/>
    </location>
    <ligand>
        <name>Fe cation</name>
        <dbReference type="ChEBI" id="CHEBI:24875"/>
        <label>1</label>
    </ligand>
</feature>
<feature type="binding site" evidence="9">
    <location>
        <position position="244"/>
    </location>
    <ligand>
        <name>Fe cation</name>
        <dbReference type="ChEBI" id="CHEBI:24875"/>
        <label>2</label>
    </ligand>
</feature>
<feature type="binding site" evidence="9">
    <location>
        <position position="212"/>
    </location>
    <ligand>
        <name>Fe cation</name>
        <dbReference type="ChEBI" id="CHEBI:24875"/>
        <label>2</label>
    </ligand>
</feature>
<comment type="function">
    <text evidence="9">Catalyzes the hydroxylation of the N(6)-(4-aminobutyl)-L-lysine intermediate to form hypusine, an essential post-translational modification only found in mature eIF-5A factor.</text>
</comment>
<dbReference type="HAMAP" id="MF_03101">
    <property type="entry name" value="Deoxyhypusine_hydroxylase"/>
    <property type="match status" value="1"/>
</dbReference>
<feature type="binding site" evidence="9">
    <location>
        <position position="92"/>
    </location>
    <ligand>
        <name>Fe cation</name>
        <dbReference type="ChEBI" id="CHEBI:24875"/>
        <label>1</label>
    </ligand>
</feature>
<dbReference type="InterPro" id="IPR004155">
    <property type="entry name" value="PBS_lyase_HEAT"/>
</dbReference>
<name>A0ABQ9K5A0_9CUCU</name>
<feature type="binding site" evidence="9">
    <location>
        <position position="245"/>
    </location>
    <ligand>
        <name>Fe cation</name>
        <dbReference type="ChEBI" id="CHEBI:24875"/>
        <label>2</label>
    </ligand>
</feature>
<comment type="caution">
    <text evidence="10">The sequence shown here is derived from an EMBL/GenBank/DDBJ whole genome shotgun (WGS) entry which is preliminary data.</text>
</comment>
<dbReference type="SMART" id="SM00567">
    <property type="entry name" value="EZ_HEAT"/>
    <property type="match status" value="6"/>
</dbReference>
<feature type="binding site" evidence="9">
    <location>
        <position position="58"/>
    </location>
    <ligand>
        <name>Fe cation</name>
        <dbReference type="ChEBI" id="CHEBI:24875"/>
        <label>1</label>
    </ligand>
</feature>
<evidence type="ECO:0000313" key="11">
    <source>
        <dbReference type="Proteomes" id="UP001162164"/>
    </source>
</evidence>
<evidence type="ECO:0000256" key="5">
    <source>
        <dbReference type="ARBA" id="ARBA00023002"/>
    </source>
</evidence>
<comment type="catalytic activity">
    <reaction evidence="1 9">
        <text>[eIF5A protein]-deoxyhypusine + AH2 + O2 = [eIF5A protein]-hypusine + A + H2O</text>
        <dbReference type="Rhea" id="RHEA:14101"/>
        <dbReference type="Rhea" id="RHEA-COMP:10144"/>
        <dbReference type="Rhea" id="RHEA-COMP:12592"/>
        <dbReference type="ChEBI" id="CHEBI:13193"/>
        <dbReference type="ChEBI" id="CHEBI:15377"/>
        <dbReference type="ChEBI" id="CHEBI:15379"/>
        <dbReference type="ChEBI" id="CHEBI:17499"/>
        <dbReference type="ChEBI" id="CHEBI:82657"/>
        <dbReference type="ChEBI" id="CHEBI:91175"/>
        <dbReference type="EC" id="1.14.99.29"/>
    </reaction>
</comment>
<dbReference type="SUPFAM" id="SSF48371">
    <property type="entry name" value="ARM repeat"/>
    <property type="match status" value="1"/>
</dbReference>
<protein>
    <recommendedName>
        <fullName evidence="9">Deoxyhypusine hydroxylase</fullName>
        <shortName evidence="9">DOHH</shortName>
        <ecNumber evidence="9">1.14.99.29</ecNumber>
    </recommendedName>
    <alternativeName>
        <fullName evidence="9">Deoxyhypusine dioxygenase</fullName>
    </alternativeName>
    <alternativeName>
        <fullName evidence="9">Deoxyhypusine monooxygenase</fullName>
    </alternativeName>
</protein>
<keyword evidence="3 9" id="KW-0479">Metal-binding</keyword>
<keyword evidence="11" id="KW-1185">Reference proteome</keyword>
<keyword evidence="7 9" id="KW-0503">Monooxygenase</keyword>
<dbReference type="Pfam" id="PF13646">
    <property type="entry name" value="HEAT_2"/>
    <property type="match status" value="2"/>
</dbReference>
<comment type="pathway">
    <text evidence="2 9">Protein modification; eIF5A hypusination.</text>
</comment>
<evidence type="ECO:0000256" key="8">
    <source>
        <dbReference type="ARBA" id="ARBA00023256"/>
    </source>
</evidence>
<evidence type="ECO:0000256" key="1">
    <source>
        <dbReference type="ARBA" id="ARBA00000068"/>
    </source>
</evidence>
<proteinExistence type="inferred from homology"/>
<feature type="binding site" evidence="9">
    <location>
        <position position="59"/>
    </location>
    <ligand>
        <name>Fe cation</name>
        <dbReference type="ChEBI" id="CHEBI:24875"/>
        <label>1</label>
    </ligand>
</feature>
<dbReference type="Gene3D" id="1.25.10.10">
    <property type="entry name" value="Leucine-rich Repeat Variant"/>
    <property type="match status" value="2"/>
</dbReference>
<keyword evidence="8 9" id="KW-0386">Hypusine biosynthesis</keyword>
<evidence type="ECO:0000256" key="3">
    <source>
        <dbReference type="ARBA" id="ARBA00022723"/>
    </source>
</evidence>
<sequence length="306" mass="34667">MNSVTEEQIDYIGDVLNNPKRPLKERFRALFCLRNLGGVASIKHIQRAFSDTSALLKHELAYCLGQMQDERANLVLKEVLQDLNQEAIVRHEAAEALGAIGSRQSVELLEKYKSDKAVEVAQTCELALERINWLHRKNDKEKSSENPFMSIDPAPPTITENIADLKATLLNNEVSLFQRYRAMFCLRNLKSDEAAMVLGLALKCDGALFKHEVAFVLGQLQNELSVPALKEKLEDRFESGMVRHECAEALGAIANDECIDILKKYVNDENRLVKESCEIALDMCEYENSFDFQYANTIDTFHSNHI</sequence>
<dbReference type="PANTHER" id="PTHR12697:SF5">
    <property type="entry name" value="DEOXYHYPUSINE HYDROXYLASE"/>
    <property type="match status" value="1"/>
</dbReference>
<accession>A0ABQ9K5A0</accession>
<comment type="cofactor">
    <cofactor evidence="9">
        <name>Fe(2+)</name>
        <dbReference type="ChEBI" id="CHEBI:29033"/>
    </cofactor>
    <text evidence="9">Binds 2 Fe(2+) ions per subunit.</text>
</comment>
<evidence type="ECO:0000256" key="6">
    <source>
        <dbReference type="ARBA" id="ARBA00023004"/>
    </source>
</evidence>
<organism evidence="10 11">
    <name type="scientific">Molorchus minor</name>
    <dbReference type="NCBI Taxonomy" id="1323400"/>
    <lineage>
        <taxon>Eukaryota</taxon>
        <taxon>Metazoa</taxon>
        <taxon>Ecdysozoa</taxon>
        <taxon>Arthropoda</taxon>
        <taxon>Hexapoda</taxon>
        <taxon>Insecta</taxon>
        <taxon>Pterygota</taxon>
        <taxon>Neoptera</taxon>
        <taxon>Endopterygota</taxon>
        <taxon>Coleoptera</taxon>
        <taxon>Polyphaga</taxon>
        <taxon>Cucujiformia</taxon>
        <taxon>Chrysomeloidea</taxon>
        <taxon>Cerambycidae</taxon>
        <taxon>Lamiinae</taxon>
        <taxon>Monochamini</taxon>
        <taxon>Molorchus</taxon>
    </lineage>
</organism>
<dbReference type="InterPro" id="IPR027517">
    <property type="entry name" value="Deoxyhypusine_hydroxylase"/>
</dbReference>
<feature type="binding site" evidence="9">
    <location>
        <position position="211"/>
    </location>
    <ligand>
        <name>Fe cation</name>
        <dbReference type="ChEBI" id="CHEBI:24875"/>
        <label>2</label>
    </ligand>
</feature>
<gene>
    <name evidence="10" type="ORF">NQ317_016955</name>
</gene>
<evidence type="ECO:0000256" key="9">
    <source>
        <dbReference type="HAMAP-Rule" id="MF_03101"/>
    </source>
</evidence>
<evidence type="ECO:0000256" key="7">
    <source>
        <dbReference type="ARBA" id="ARBA00023033"/>
    </source>
</evidence>
<dbReference type="InterPro" id="IPR011989">
    <property type="entry name" value="ARM-like"/>
</dbReference>
<dbReference type="EC" id="1.14.99.29" evidence="9"/>